<evidence type="ECO:0000313" key="3">
    <source>
        <dbReference type="Proteomes" id="UP000076512"/>
    </source>
</evidence>
<dbReference type="Proteomes" id="UP000076512">
    <property type="component" value="Unassembled WGS sequence"/>
</dbReference>
<sequence length="219" mass="23794">MAGAVAALMQDAQTLAASISDPDAITREIADADMRVAEAKLAQAAAESAATVANNERDQAVKLCSVATVAADEAIAERDAAMRRVDEIAADAEQRIAELTTSAEQRIAEACAQRDAAREESVQALHRLRQDAAAEEARMRDELDTAVAARTRAEAERDNANHRADKLHTAQMNVITTVHEQRAADMAAQREDAARIRTEMRKDLDAARAELAELRKRIR</sequence>
<keyword evidence="3" id="KW-1185">Reference proteome</keyword>
<keyword evidence="1" id="KW-0175">Coiled coil</keyword>
<dbReference type="EMBL" id="LWGR01000013">
    <property type="protein sequence ID" value="KZM70736.1"/>
    <property type="molecule type" value="Genomic_DNA"/>
</dbReference>
<accession>A0A164JUN6</accession>
<comment type="caution">
    <text evidence="2">The sequence shown here is derived from an EMBL/GenBank/DDBJ whole genome shotgun (WGS) entry which is preliminary data.</text>
</comment>
<evidence type="ECO:0000313" key="2">
    <source>
        <dbReference type="EMBL" id="KZM70736.1"/>
    </source>
</evidence>
<gene>
    <name evidence="2" type="ORF">AWN90_39955</name>
</gene>
<feature type="coiled-coil region" evidence="1">
    <location>
        <begin position="71"/>
        <end position="217"/>
    </location>
</feature>
<proteinExistence type="predicted"/>
<evidence type="ECO:0000256" key="1">
    <source>
        <dbReference type="SAM" id="Coils"/>
    </source>
</evidence>
<protein>
    <submittedName>
        <fullName evidence="2">Uncharacterized protein</fullName>
    </submittedName>
</protein>
<dbReference type="AlphaFoldDB" id="A0A164JUN6"/>
<reference evidence="2 3" key="1">
    <citation type="submission" date="2016-04" db="EMBL/GenBank/DDBJ databases">
        <authorList>
            <person name="Evans L.H."/>
            <person name="Alamgir A."/>
            <person name="Owens N."/>
            <person name="Weber N.D."/>
            <person name="Virtaneva K."/>
            <person name="Barbian K."/>
            <person name="Babar A."/>
            <person name="Rosenke K."/>
        </authorList>
    </citation>
    <scope>NUCLEOTIDE SEQUENCE [LARGE SCALE GENOMIC DNA]</scope>
    <source>
        <strain evidence="2 3">IFM 0406</strain>
    </source>
</reference>
<name>A0A164JUN6_9NOCA</name>
<organism evidence="2 3">
    <name type="scientific">Nocardia terpenica</name>
    <dbReference type="NCBI Taxonomy" id="455432"/>
    <lineage>
        <taxon>Bacteria</taxon>
        <taxon>Bacillati</taxon>
        <taxon>Actinomycetota</taxon>
        <taxon>Actinomycetes</taxon>
        <taxon>Mycobacteriales</taxon>
        <taxon>Nocardiaceae</taxon>
        <taxon>Nocardia</taxon>
    </lineage>
</organism>